<evidence type="ECO:0000313" key="7">
    <source>
        <dbReference type="Proteomes" id="UP001498771"/>
    </source>
</evidence>
<dbReference type="PANTHER" id="PTHR19857">
    <property type="entry name" value="MITOCHONDRIAL DIVISION PROTEIN 1-RELATED"/>
    <property type="match status" value="1"/>
</dbReference>
<keyword evidence="7" id="KW-1185">Reference proteome</keyword>
<evidence type="ECO:0000256" key="4">
    <source>
        <dbReference type="SAM" id="MobiDB-lite"/>
    </source>
</evidence>
<dbReference type="PROSITE" id="PS50082">
    <property type="entry name" value="WD_REPEATS_2"/>
    <property type="match status" value="3"/>
</dbReference>
<evidence type="ECO:0000313" key="6">
    <source>
        <dbReference type="EMBL" id="KAK7208230.1"/>
    </source>
</evidence>
<keyword evidence="2" id="KW-0677">Repeat</keyword>
<evidence type="ECO:0000256" key="1">
    <source>
        <dbReference type="ARBA" id="ARBA00022574"/>
    </source>
</evidence>
<dbReference type="InterPro" id="IPR051179">
    <property type="entry name" value="WD_repeat_multifunction"/>
</dbReference>
<feature type="region of interest" description="Disordered" evidence="4">
    <location>
        <begin position="77"/>
        <end position="110"/>
    </location>
</feature>
<feature type="repeat" description="WD" evidence="3">
    <location>
        <begin position="412"/>
        <end position="448"/>
    </location>
</feature>
<dbReference type="GeneID" id="90037309"/>
<sequence length="481" mass="51550">MTQCGSGLLFFKVCLSNFSLSIRLWPSYPLCSPIIQQDFIEAEHTMDPNEALINDTDIAENEDEAYLDPSAAFDVVEDDANDDGDAPMSDIEDDDEDDAGEGGADDGPGEIIDEIDMSNNSTTYFDKHTDSIFMVGVHPKLPLVVTGGGDDLGYIWTSHSVPPKLVTTLTGHTDSLIAGGFSADGEWLVTGGMDGRVRVWRARARGQKWEFWDAVEEVEEVTWVSFHATLPIFAFGANDGSAWVYSLSPKLELLCTLYGHSSVCTAGVFVPPAQAPAEGDEEEINLITVGDDGVLISWSVPSAVQNYKITPVQFHYEAQWINLSLHPSGTSVAVGSADGKVAIVGTRTGSVIATVDVLGATGKNDLSEPDQSVEGMAWCESVGILAVGLVAGVICLFDTGSWRVRRTLEVGDAVTRIEFVPNSSVLVSSSMDGYLRRWDCRTGEELWKGTGHSSGILGFALADGGNTIVTASDEGVSLVYK</sequence>
<dbReference type="SUPFAM" id="SSF50978">
    <property type="entry name" value="WD40 repeat-like"/>
    <property type="match status" value="1"/>
</dbReference>
<comment type="caution">
    <text evidence="6">The sequence shown here is derived from an EMBL/GenBank/DDBJ whole genome shotgun (WGS) entry which is preliminary data.</text>
</comment>
<gene>
    <name evidence="6" type="ORF">BZA70DRAFT_273202</name>
</gene>
<dbReference type="Pfam" id="PF00400">
    <property type="entry name" value="WD40"/>
    <property type="match status" value="2"/>
</dbReference>
<name>A0ABR1FEH9_9ASCO</name>
<dbReference type="EMBL" id="JBBJBU010000001">
    <property type="protein sequence ID" value="KAK7208230.1"/>
    <property type="molecule type" value="Genomic_DNA"/>
</dbReference>
<organism evidence="6 7">
    <name type="scientific">Myxozyma melibiosi</name>
    <dbReference type="NCBI Taxonomy" id="54550"/>
    <lineage>
        <taxon>Eukaryota</taxon>
        <taxon>Fungi</taxon>
        <taxon>Dikarya</taxon>
        <taxon>Ascomycota</taxon>
        <taxon>Saccharomycotina</taxon>
        <taxon>Lipomycetes</taxon>
        <taxon>Lipomycetales</taxon>
        <taxon>Lipomycetaceae</taxon>
        <taxon>Myxozyma</taxon>
    </lineage>
</organism>
<keyword evidence="5" id="KW-0732">Signal</keyword>
<feature type="signal peptide" evidence="5">
    <location>
        <begin position="1"/>
        <end position="16"/>
    </location>
</feature>
<dbReference type="InterPro" id="IPR001680">
    <property type="entry name" value="WD40_rpt"/>
</dbReference>
<dbReference type="RefSeq" id="XP_064771263.1">
    <property type="nucleotide sequence ID" value="XM_064911797.1"/>
</dbReference>
<reference evidence="6 7" key="1">
    <citation type="submission" date="2024-03" db="EMBL/GenBank/DDBJ databases">
        <title>Genome-scale model development and genomic sequencing of the oleaginous clade Lipomyces.</title>
        <authorList>
            <consortium name="Lawrence Berkeley National Laboratory"/>
            <person name="Czajka J.J."/>
            <person name="Han Y."/>
            <person name="Kim J."/>
            <person name="Mondo S.J."/>
            <person name="Hofstad B.A."/>
            <person name="Robles A."/>
            <person name="Haridas S."/>
            <person name="Riley R."/>
            <person name="LaButti K."/>
            <person name="Pangilinan J."/>
            <person name="Andreopoulos W."/>
            <person name="Lipzen A."/>
            <person name="Yan J."/>
            <person name="Wang M."/>
            <person name="Ng V."/>
            <person name="Grigoriev I.V."/>
            <person name="Spatafora J.W."/>
            <person name="Magnuson J.K."/>
            <person name="Baker S.E."/>
            <person name="Pomraning K.R."/>
        </authorList>
    </citation>
    <scope>NUCLEOTIDE SEQUENCE [LARGE SCALE GENOMIC DNA]</scope>
    <source>
        <strain evidence="6 7">Phaff 52-87</strain>
    </source>
</reference>
<evidence type="ECO:0008006" key="8">
    <source>
        <dbReference type="Google" id="ProtNLM"/>
    </source>
</evidence>
<keyword evidence="1 3" id="KW-0853">WD repeat</keyword>
<feature type="repeat" description="WD" evidence="3">
    <location>
        <begin position="125"/>
        <end position="156"/>
    </location>
</feature>
<protein>
    <recommendedName>
        <fullName evidence="8">Ribosome biogenesis protein Sqt1</fullName>
    </recommendedName>
</protein>
<proteinExistence type="predicted"/>
<feature type="repeat" description="WD" evidence="3">
    <location>
        <begin position="169"/>
        <end position="200"/>
    </location>
</feature>
<feature type="chain" id="PRO_5045594045" description="Ribosome biogenesis protein Sqt1" evidence="5">
    <location>
        <begin position="17"/>
        <end position="481"/>
    </location>
</feature>
<evidence type="ECO:0000256" key="3">
    <source>
        <dbReference type="PROSITE-ProRule" id="PRU00221"/>
    </source>
</evidence>
<dbReference type="InterPro" id="IPR036322">
    <property type="entry name" value="WD40_repeat_dom_sf"/>
</dbReference>
<evidence type="ECO:0000256" key="5">
    <source>
        <dbReference type="SAM" id="SignalP"/>
    </source>
</evidence>
<dbReference type="SMART" id="SM00320">
    <property type="entry name" value="WD40"/>
    <property type="match status" value="8"/>
</dbReference>
<dbReference type="Gene3D" id="2.130.10.10">
    <property type="entry name" value="YVTN repeat-like/Quinoprotein amine dehydrogenase"/>
    <property type="match status" value="1"/>
</dbReference>
<evidence type="ECO:0000256" key="2">
    <source>
        <dbReference type="ARBA" id="ARBA00022737"/>
    </source>
</evidence>
<dbReference type="InterPro" id="IPR015943">
    <property type="entry name" value="WD40/YVTN_repeat-like_dom_sf"/>
</dbReference>
<dbReference type="Proteomes" id="UP001498771">
    <property type="component" value="Unassembled WGS sequence"/>
</dbReference>
<dbReference type="PROSITE" id="PS50294">
    <property type="entry name" value="WD_REPEATS_REGION"/>
    <property type="match status" value="1"/>
</dbReference>
<accession>A0ABR1FEH9</accession>
<dbReference type="PANTHER" id="PTHR19857:SF8">
    <property type="entry name" value="ANGIO-ASSOCIATED MIGRATORY CELL PROTEIN"/>
    <property type="match status" value="1"/>
</dbReference>